<dbReference type="SUPFAM" id="SSF52540">
    <property type="entry name" value="P-loop containing nucleoside triphosphate hydrolases"/>
    <property type="match status" value="1"/>
</dbReference>
<evidence type="ECO:0000256" key="3">
    <source>
        <dbReference type="ARBA" id="ARBA00022840"/>
    </source>
</evidence>
<dbReference type="GO" id="GO:0005739">
    <property type="term" value="C:mitochondrion"/>
    <property type="evidence" value="ECO:0007669"/>
    <property type="project" value="TreeGrafter"/>
</dbReference>
<dbReference type="FunFam" id="3.40.50.300:FF:003041">
    <property type="entry name" value="Predicted protein"/>
    <property type="match status" value="1"/>
</dbReference>
<dbReference type="GO" id="GO:0016887">
    <property type="term" value="F:ATP hydrolysis activity"/>
    <property type="evidence" value="ECO:0007669"/>
    <property type="project" value="InterPro"/>
</dbReference>
<dbReference type="Pfam" id="PF03969">
    <property type="entry name" value="AFG1_ATPase"/>
    <property type="match status" value="1"/>
</dbReference>
<reference evidence="4 5" key="1">
    <citation type="submission" date="2024-01" db="EMBL/GenBank/DDBJ databases">
        <title>The genome of the rayed Mediterranean limpet Patella caerulea (Linnaeus, 1758).</title>
        <authorList>
            <person name="Anh-Thu Weber A."/>
            <person name="Halstead-Nussloch G."/>
        </authorList>
    </citation>
    <scope>NUCLEOTIDE SEQUENCE [LARGE SCALE GENOMIC DNA]</scope>
    <source>
        <strain evidence="4">AATW-2023a</strain>
        <tissue evidence="4">Whole specimen</tissue>
    </source>
</reference>
<dbReference type="InterPro" id="IPR027417">
    <property type="entry name" value="P-loop_NTPase"/>
</dbReference>
<evidence type="ECO:0000313" key="5">
    <source>
        <dbReference type="Proteomes" id="UP001347796"/>
    </source>
</evidence>
<gene>
    <name evidence="4" type="ORF">SNE40_019083</name>
</gene>
<keyword evidence="2" id="KW-0547">Nucleotide-binding</keyword>
<dbReference type="EMBL" id="JAZGQO010000014">
    <property type="protein sequence ID" value="KAK6170772.1"/>
    <property type="molecule type" value="Genomic_DNA"/>
</dbReference>
<accession>A0AAN8P566</accession>
<dbReference type="InterPro" id="IPR005654">
    <property type="entry name" value="ATPase_AFG1-like"/>
</dbReference>
<comment type="similarity">
    <text evidence="1">Belongs to the AFG1 ATPase family.</text>
</comment>
<sequence length="465" mass="53282">MQKIVLFISKYISNPIFINSKFSTVSWRSGVLCQKSYTQQELVQVDINGPLEAYNKKIKSGELHEDKHQREIVEDLERLNEELINYKPHPQSQTSWLSQAFGGGRNSETQPPRGLYLYGSVGCGKTMLMDMFHENCHMEKKQRVHFNKFMLDVHKRIHALKKKAPKVTNVRKSNAFDPIPPVAQEISEEAWLLCFDEFQVTDIADAVILRKLFTELFENGVIVVATSNRSPDDLYKNGLQRGNFVPFIPILKKYCKSICLDSGIDYRMRTLPSEGKVYFISSECDSSKELDRLFNEFCTNQKQDVVSRELIVLGRSLKLPVTCGKVLDATFSDLCMQALGAVDYLEISREFDVVIIRDIPTMNLSRKTEARRFITLIDTLYDNKVKLVCSADAQPKLLFSTGSLSHKDEENNRALMDDLGITPETATASVFTGDEELFAFERTISRLTEMQTEEYWNLDREKLKS</sequence>
<dbReference type="GO" id="GO:0005524">
    <property type="term" value="F:ATP binding"/>
    <property type="evidence" value="ECO:0007669"/>
    <property type="project" value="UniProtKB-KW"/>
</dbReference>
<dbReference type="Gene3D" id="3.40.50.300">
    <property type="entry name" value="P-loop containing nucleotide triphosphate hydrolases"/>
    <property type="match status" value="1"/>
</dbReference>
<organism evidence="4 5">
    <name type="scientific">Patella caerulea</name>
    <name type="common">Rayed Mediterranean limpet</name>
    <dbReference type="NCBI Taxonomy" id="87958"/>
    <lineage>
        <taxon>Eukaryota</taxon>
        <taxon>Metazoa</taxon>
        <taxon>Spiralia</taxon>
        <taxon>Lophotrochozoa</taxon>
        <taxon>Mollusca</taxon>
        <taxon>Gastropoda</taxon>
        <taxon>Patellogastropoda</taxon>
        <taxon>Patelloidea</taxon>
        <taxon>Patellidae</taxon>
        <taxon>Patella</taxon>
    </lineage>
</organism>
<keyword evidence="3" id="KW-0067">ATP-binding</keyword>
<evidence type="ECO:0008006" key="6">
    <source>
        <dbReference type="Google" id="ProtNLM"/>
    </source>
</evidence>
<dbReference type="PANTHER" id="PTHR12169:SF6">
    <property type="entry name" value="AFG1-LIKE ATPASE"/>
    <property type="match status" value="1"/>
</dbReference>
<dbReference type="PANTHER" id="PTHR12169">
    <property type="entry name" value="ATPASE N2B"/>
    <property type="match status" value="1"/>
</dbReference>
<name>A0AAN8P566_PATCE</name>
<dbReference type="Proteomes" id="UP001347796">
    <property type="component" value="Unassembled WGS sequence"/>
</dbReference>
<keyword evidence="5" id="KW-1185">Reference proteome</keyword>
<evidence type="ECO:0000256" key="1">
    <source>
        <dbReference type="ARBA" id="ARBA00010322"/>
    </source>
</evidence>
<evidence type="ECO:0000313" key="4">
    <source>
        <dbReference type="EMBL" id="KAK6170772.1"/>
    </source>
</evidence>
<dbReference type="NCBIfam" id="NF040713">
    <property type="entry name" value="ZapE"/>
    <property type="match status" value="1"/>
</dbReference>
<protein>
    <recommendedName>
        <fullName evidence="6">AFG1-like ATPase</fullName>
    </recommendedName>
</protein>
<proteinExistence type="inferred from homology"/>
<dbReference type="AlphaFoldDB" id="A0AAN8P566"/>
<comment type="caution">
    <text evidence="4">The sequence shown here is derived from an EMBL/GenBank/DDBJ whole genome shotgun (WGS) entry which is preliminary data.</text>
</comment>
<evidence type="ECO:0000256" key="2">
    <source>
        <dbReference type="ARBA" id="ARBA00022741"/>
    </source>
</evidence>